<dbReference type="Pfam" id="PF06985">
    <property type="entry name" value="HET"/>
    <property type="match status" value="1"/>
</dbReference>
<protein>
    <recommendedName>
        <fullName evidence="6">Apple domain-containing protein</fullName>
    </recommendedName>
</protein>
<evidence type="ECO:0000313" key="4">
    <source>
        <dbReference type="EMBL" id="VTT57234.1"/>
    </source>
</evidence>
<evidence type="ECO:0000259" key="2">
    <source>
        <dbReference type="Pfam" id="PF06985"/>
    </source>
</evidence>
<feature type="region of interest" description="Disordered" evidence="1">
    <location>
        <begin position="407"/>
        <end position="432"/>
    </location>
</feature>
<dbReference type="PANTHER" id="PTHR33112">
    <property type="entry name" value="DOMAIN PROTEIN, PUTATIVE-RELATED"/>
    <property type="match status" value="1"/>
</dbReference>
<comment type="caution">
    <text evidence="4">The sequence shown here is derived from an EMBL/GenBank/DDBJ whole genome shotgun (WGS) entry which is preliminary data.</text>
</comment>
<dbReference type="InterPro" id="IPR003609">
    <property type="entry name" value="Pan_app"/>
</dbReference>
<proteinExistence type="predicted"/>
<accession>A0A9Q9U4V0</accession>
<evidence type="ECO:0000313" key="5">
    <source>
        <dbReference type="Proteomes" id="UP000760494"/>
    </source>
</evidence>
<evidence type="ECO:0000256" key="1">
    <source>
        <dbReference type="SAM" id="MobiDB-lite"/>
    </source>
</evidence>
<organism evidence="4 5">
    <name type="scientific">Fusarium fujikuroi</name>
    <name type="common">Bakanae and foot rot disease fungus</name>
    <name type="synonym">Gibberella fujikuroi</name>
    <dbReference type="NCBI Taxonomy" id="5127"/>
    <lineage>
        <taxon>Eukaryota</taxon>
        <taxon>Fungi</taxon>
        <taxon>Dikarya</taxon>
        <taxon>Ascomycota</taxon>
        <taxon>Pezizomycotina</taxon>
        <taxon>Sordariomycetes</taxon>
        <taxon>Hypocreomycetidae</taxon>
        <taxon>Hypocreales</taxon>
        <taxon>Nectriaceae</taxon>
        <taxon>Fusarium</taxon>
        <taxon>Fusarium fujikuroi species complex</taxon>
    </lineage>
</organism>
<dbReference type="AlphaFoldDB" id="A0A9Q9U4V0"/>
<gene>
    <name evidence="4" type="ORF">C2S_13563</name>
</gene>
<feature type="domain" description="Apple" evidence="3">
    <location>
        <begin position="511"/>
        <end position="543"/>
    </location>
</feature>
<dbReference type="Proteomes" id="UP000760494">
    <property type="component" value="Unassembled WGS sequence"/>
</dbReference>
<sequence>MALCGHCRAIDFSALPAHPRWDQFYRAFDNSQMNVLKIKQEDRETKLDNELGVFWQDSLDSLAESAALNCSLCTVVQTAVENWNDRRSAGKNRKSLHKALGSQYDFALPNKRFDDTTLLLGSVTFTADEASLLARELHSRPFCEDSGSPRALRVVSSWLKSCQDNHEKCYHGHTTLPSRVLAVGCIGDGSIKPIDPDAGTVGKYASLSHCWGKVPMLTTTQTSRYAHMSGIFVTDLPKTFRDAVAVSRYLGIPFLWIDSLCIIQDNPEDWARESSRTMEVYSNAHVVIAANHARDSAGGCFHVRPSRISDSLRIPGIGLVHMQLGANSDEFLYHNSVFSNEPLAKRAWALQGRFLAARMIHYNTEQMHFEYRHGIVDEDRFASIASAGPCKPGSSISLSLSETSSAASTTETTLLEPTTTAPSTTLAESTSTDITVETSLAETSTEAASDTTSAATVEPSTTTFVTSIADTTTTEPATTTTSAPLRCIPDQCVGTIKIQCDVVIYGLVDYVNADDTQACADLCNADDNCQAFTFDYNFKWCYKTASLEQRVVGPYDGFDTGIKGTCQV</sequence>
<dbReference type="EMBL" id="CABFJX010000009">
    <property type="protein sequence ID" value="VTT57234.1"/>
    <property type="molecule type" value="Genomic_DNA"/>
</dbReference>
<evidence type="ECO:0008006" key="6">
    <source>
        <dbReference type="Google" id="ProtNLM"/>
    </source>
</evidence>
<evidence type="ECO:0000259" key="3">
    <source>
        <dbReference type="Pfam" id="PF14295"/>
    </source>
</evidence>
<dbReference type="Pfam" id="PF14295">
    <property type="entry name" value="PAN_4"/>
    <property type="match status" value="1"/>
</dbReference>
<reference evidence="4" key="1">
    <citation type="submission" date="2019-05" db="EMBL/GenBank/DDBJ databases">
        <authorList>
            <person name="Piombo E."/>
        </authorList>
    </citation>
    <scope>NUCLEOTIDE SEQUENCE</scope>
    <source>
        <strain evidence="4">C2S</strain>
    </source>
</reference>
<dbReference type="Gene3D" id="3.50.4.10">
    <property type="entry name" value="Hepatocyte Growth Factor"/>
    <property type="match status" value="1"/>
</dbReference>
<dbReference type="PANTHER" id="PTHR33112:SF15">
    <property type="entry name" value="HETEROKARYON INCOMPATIBILITY DOMAIN-CONTAINING PROTEIN"/>
    <property type="match status" value="1"/>
</dbReference>
<feature type="domain" description="Heterokaryon incompatibility" evidence="2">
    <location>
        <begin position="204"/>
        <end position="351"/>
    </location>
</feature>
<name>A0A9Q9U4V0_FUSFU</name>
<dbReference type="InterPro" id="IPR010730">
    <property type="entry name" value="HET"/>
</dbReference>